<dbReference type="RefSeq" id="XP_004508667.1">
    <property type="nucleotide sequence ID" value="XM_004508610.3"/>
</dbReference>
<dbReference type="InterPro" id="IPR007199">
    <property type="entry name" value="Rep_factor-A_N"/>
</dbReference>
<feature type="region of interest" description="Disordered" evidence="1">
    <location>
        <begin position="448"/>
        <end position="503"/>
    </location>
</feature>
<organism evidence="4 5">
    <name type="scientific">Cicer arietinum</name>
    <name type="common">Chickpea</name>
    <name type="synonym">Garbanzo</name>
    <dbReference type="NCBI Taxonomy" id="3827"/>
    <lineage>
        <taxon>Eukaryota</taxon>
        <taxon>Viridiplantae</taxon>
        <taxon>Streptophyta</taxon>
        <taxon>Embryophyta</taxon>
        <taxon>Tracheophyta</taxon>
        <taxon>Spermatophyta</taxon>
        <taxon>Magnoliopsida</taxon>
        <taxon>eudicotyledons</taxon>
        <taxon>Gunneridae</taxon>
        <taxon>Pentapetalae</taxon>
        <taxon>rosids</taxon>
        <taxon>fabids</taxon>
        <taxon>Fabales</taxon>
        <taxon>Fabaceae</taxon>
        <taxon>Papilionoideae</taxon>
        <taxon>50 kb inversion clade</taxon>
        <taxon>NPAAA clade</taxon>
        <taxon>Hologalegina</taxon>
        <taxon>IRL clade</taxon>
        <taxon>Cicereae</taxon>
        <taxon>Cicer</taxon>
    </lineage>
</organism>
<evidence type="ECO:0000259" key="3">
    <source>
        <dbReference type="Pfam" id="PF24714"/>
    </source>
</evidence>
<dbReference type="AlphaFoldDB" id="A0A1S2YRA4"/>
<sequence length="749" mass="82472">MANLVSPNAISTLLANPSPNSSPHFSDIVVQVIDLKLSGNRYMFSASDGKMKLRAILPTNQYLEVLSGKIQNLGLIRILEYTLHDIHNKSEKYIIVTKCEPVSPALEMEIKREQIGVVLKPKHDLIAKSAAQIVREQNGNSTMGRNLSPVLKRELENLDKDADSRKSAMRALKSYVKDLDFRTIPIFLAQVSETKETGTLSGEFTISLYEVLARVHGVKIVPMIDSIMQSIVQTLTSSAGSFPLQQACAKVVPAVARYGIDPATPDENKRHIIHSICKPLLDYLTCSQESLSGGAALCLSALVDSDNWRFAADEMVNRVCQNVVVALEGKSTQTKSHMGLVKSLAKRNALIVEAYARLLIQSGLRILNAGGDIMDGNSHKRLTAIQMVNYLMKCLDPRSISSEVEQVIEEMEKCQFEKMAYVKGAALEALQTANKVANDKKLRCAKSPASVTGSNFSRRDYMEGDSSSGDGDHTPTSNSPESRTFDVFPGSESLAESPISTYQSSRNLNYSRRSVNRKLWSRENGGVDVSLKDGLFSSAEVRNGLLEHNVDYKFSNGGGDLTEEFAGFIPRNPTHGMSKSTNTSPLRSDTQFNVDNIKIFSTPRKLIHSLQDANDENSDCSEKPIRRFKSLSSGNIDWSPSSYSKYDQNGIANHVKDDSNENVSSCGDVEYQGGQESVSSTDDLPGDASMQKPSEVVPESRNDRQTVLTEKPLQKTKRKLMCGLFVILAMATPLLWINSQDEGHFLVPT</sequence>
<dbReference type="GO" id="GO:0006260">
    <property type="term" value="P:DNA replication"/>
    <property type="evidence" value="ECO:0007669"/>
    <property type="project" value="InterPro"/>
</dbReference>
<keyword evidence="4" id="KW-1185">Reference proteome</keyword>
<dbReference type="InterPro" id="IPR016024">
    <property type="entry name" value="ARM-type_fold"/>
</dbReference>
<dbReference type="GO" id="GO:0005634">
    <property type="term" value="C:nucleus"/>
    <property type="evidence" value="ECO:0007669"/>
    <property type="project" value="InterPro"/>
</dbReference>
<dbReference type="PANTHER" id="PTHR31355:SF4">
    <property type="entry name" value="TOG DOMAIN-CONTAINING PROTEIN"/>
    <property type="match status" value="1"/>
</dbReference>
<dbReference type="Pfam" id="PF04057">
    <property type="entry name" value="Rep-A_N"/>
    <property type="match status" value="1"/>
</dbReference>
<dbReference type="FunFam" id="2.40.50.140:FF:000257">
    <property type="entry name" value="Replication protein A subunit"/>
    <property type="match status" value="1"/>
</dbReference>
<feature type="region of interest" description="Disordered" evidence="1">
    <location>
        <begin position="656"/>
        <end position="706"/>
    </location>
</feature>
<proteinExistence type="predicted"/>
<dbReference type="GO" id="GO:0008017">
    <property type="term" value="F:microtubule binding"/>
    <property type="evidence" value="ECO:0007669"/>
    <property type="project" value="InterPro"/>
</dbReference>
<dbReference type="OrthoDB" id="611190at2759"/>
<dbReference type="InterPro" id="IPR011989">
    <property type="entry name" value="ARM-like"/>
</dbReference>
<dbReference type="SUPFAM" id="SSF48371">
    <property type="entry name" value="ARM repeat"/>
    <property type="match status" value="1"/>
</dbReference>
<dbReference type="KEGG" id="cam:101511812"/>
<dbReference type="STRING" id="3827.A0A1S2YRA4"/>
<dbReference type="GeneID" id="101511812"/>
<dbReference type="GO" id="GO:0005874">
    <property type="term" value="C:microtubule"/>
    <property type="evidence" value="ECO:0007669"/>
    <property type="project" value="InterPro"/>
</dbReference>
<dbReference type="Gene3D" id="1.25.10.10">
    <property type="entry name" value="Leucine-rich Repeat Variant"/>
    <property type="match status" value="1"/>
</dbReference>
<dbReference type="eggNOG" id="KOG0851">
    <property type="taxonomic scope" value="Eukaryota"/>
</dbReference>
<evidence type="ECO:0000313" key="4">
    <source>
        <dbReference type="Proteomes" id="UP000087171"/>
    </source>
</evidence>
<reference evidence="4" key="1">
    <citation type="journal article" date="2013" name="Nat. Biotechnol.">
        <title>Draft genome sequence of chickpea (Cicer arietinum) provides a resource for trait improvement.</title>
        <authorList>
            <person name="Varshney R.K."/>
            <person name="Song C."/>
            <person name="Saxena R.K."/>
            <person name="Azam S."/>
            <person name="Yu S."/>
            <person name="Sharpe A.G."/>
            <person name="Cannon S."/>
            <person name="Baek J."/>
            <person name="Rosen B.D."/>
            <person name="Tar'an B."/>
            <person name="Millan T."/>
            <person name="Zhang X."/>
            <person name="Ramsay L.D."/>
            <person name="Iwata A."/>
            <person name="Wang Y."/>
            <person name="Nelson W."/>
            <person name="Farmer A.D."/>
            <person name="Gaur P.M."/>
            <person name="Soderlund C."/>
            <person name="Penmetsa R.V."/>
            <person name="Xu C."/>
            <person name="Bharti A.K."/>
            <person name="He W."/>
            <person name="Winter P."/>
            <person name="Zhao S."/>
            <person name="Hane J.K."/>
            <person name="Carrasquilla-Garcia N."/>
            <person name="Condie J.A."/>
            <person name="Upadhyaya H.D."/>
            <person name="Luo M.C."/>
            <person name="Thudi M."/>
            <person name="Gowda C.L."/>
            <person name="Singh N.P."/>
            <person name="Lichtenzveig J."/>
            <person name="Gali K.K."/>
            <person name="Rubio J."/>
            <person name="Nadarajan N."/>
            <person name="Dolezel J."/>
            <person name="Bansal K.C."/>
            <person name="Xu X."/>
            <person name="Edwards D."/>
            <person name="Zhang G."/>
            <person name="Kahl G."/>
            <person name="Gil J."/>
            <person name="Singh K.B."/>
            <person name="Datta S.K."/>
            <person name="Jackson S.A."/>
            <person name="Wang J."/>
            <person name="Cook D.R."/>
        </authorList>
    </citation>
    <scope>NUCLEOTIDE SEQUENCE [LARGE SCALE GENOMIC DNA]</scope>
    <source>
        <strain evidence="4">cv. CDC Frontier</strain>
    </source>
</reference>
<dbReference type="Proteomes" id="UP000087171">
    <property type="component" value="Chromosome Ca7"/>
</dbReference>
<feature type="domain" description="Replication factor-A protein 1 N-terminal" evidence="2">
    <location>
        <begin position="5"/>
        <end position="102"/>
    </location>
</feature>
<name>A0A1S2YRA4_CICAR</name>
<dbReference type="InterPro" id="IPR057600">
    <property type="entry name" value="TORTIFOLIA1/SINE1-2_N"/>
</dbReference>
<accession>A0A1S2YRA4</accession>
<dbReference type="InterPro" id="IPR012340">
    <property type="entry name" value="NA-bd_OB-fold"/>
</dbReference>
<dbReference type="Gene3D" id="2.40.50.140">
    <property type="entry name" value="Nucleic acid-binding proteins"/>
    <property type="match status" value="1"/>
</dbReference>
<gene>
    <name evidence="5" type="primary">LOC101511812</name>
</gene>
<dbReference type="GO" id="GO:0003677">
    <property type="term" value="F:DNA binding"/>
    <property type="evidence" value="ECO:0007669"/>
    <property type="project" value="InterPro"/>
</dbReference>
<dbReference type="InterPro" id="IPR033337">
    <property type="entry name" value="TORTIFOLIA1/SINE1-2"/>
</dbReference>
<feature type="compositionally biased region" description="Polar residues" evidence="1">
    <location>
        <begin position="465"/>
        <end position="482"/>
    </location>
</feature>
<protein>
    <submittedName>
        <fullName evidence="5">Protein SINE1-like isoform X1</fullName>
    </submittedName>
</protein>
<dbReference type="Pfam" id="PF24714">
    <property type="entry name" value="TOR1L1_N"/>
    <property type="match status" value="1"/>
</dbReference>
<reference evidence="5" key="2">
    <citation type="submission" date="2025-08" db="UniProtKB">
        <authorList>
            <consortium name="RefSeq"/>
        </authorList>
    </citation>
    <scope>IDENTIFICATION</scope>
    <source>
        <tissue evidence="5">Etiolated seedlings</tissue>
    </source>
</reference>
<feature type="domain" description="TORTIFOLIA1/SINE1-2 N-terminal" evidence="3">
    <location>
        <begin position="160"/>
        <end position="432"/>
    </location>
</feature>
<evidence type="ECO:0000256" key="1">
    <source>
        <dbReference type="SAM" id="MobiDB-lite"/>
    </source>
</evidence>
<evidence type="ECO:0000313" key="5">
    <source>
        <dbReference type="RefSeq" id="XP_004508667.1"/>
    </source>
</evidence>
<dbReference type="SUPFAM" id="SSF50249">
    <property type="entry name" value="Nucleic acid-binding proteins"/>
    <property type="match status" value="1"/>
</dbReference>
<evidence type="ECO:0000259" key="2">
    <source>
        <dbReference type="Pfam" id="PF04057"/>
    </source>
</evidence>
<dbReference type="PaxDb" id="3827-XP_004508667.1"/>
<dbReference type="PANTHER" id="PTHR31355">
    <property type="entry name" value="MICROTUBULE-ASSOCIATED PROTEIN TORTIFOLIA1"/>
    <property type="match status" value="1"/>
</dbReference>